<feature type="domain" description="Ricin B lectin" evidence="1">
    <location>
        <begin position="9"/>
        <end position="73"/>
    </location>
</feature>
<evidence type="ECO:0000259" key="1">
    <source>
        <dbReference type="Pfam" id="PF14200"/>
    </source>
</evidence>
<dbReference type="InterPro" id="IPR000772">
    <property type="entry name" value="Ricin_B_lectin"/>
</dbReference>
<dbReference type="Gene3D" id="2.80.10.50">
    <property type="match status" value="1"/>
</dbReference>
<reference evidence="2 3" key="1">
    <citation type="submission" date="2024-05" db="EMBL/GenBank/DDBJ databases">
        <title>A draft genome resource for the thread blight pathogen Marasmius tenuissimus strain MS-2.</title>
        <authorList>
            <person name="Yulfo-Soto G.E."/>
            <person name="Baruah I.K."/>
            <person name="Amoako-Attah I."/>
            <person name="Bukari Y."/>
            <person name="Meinhardt L.W."/>
            <person name="Bailey B.A."/>
            <person name="Cohen S.P."/>
        </authorList>
    </citation>
    <scope>NUCLEOTIDE SEQUENCE [LARGE SCALE GENOMIC DNA]</scope>
    <source>
        <strain evidence="2 3">MS-2</strain>
    </source>
</reference>
<dbReference type="Pfam" id="PF14200">
    <property type="entry name" value="RicinB_lectin_2"/>
    <property type="match status" value="1"/>
</dbReference>
<protein>
    <recommendedName>
        <fullName evidence="1">Ricin B lectin domain-containing protein</fullName>
    </recommendedName>
</protein>
<dbReference type="InterPro" id="IPR035992">
    <property type="entry name" value="Ricin_B-like_lectins"/>
</dbReference>
<comment type="caution">
    <text evidence="2">The sequence shown here is derived from an EMBL/GenBank/DDBJ whole genome shotgun (WGS) entry which is preliminary data.</text>
</comment>
<proteinExistence type="predicted"/>
<gene>
    <name evidence="2" type="ORF">AAF712_014667</name>
</gene>
<dbReference type="SUPFAM" id="SSF50370">
    <property type="entry name" value="Ricin B-like lectins"/>
    <property type="match status" value="1"/>
</dbReference>
<dbReference type="Proteomes" id="UP001437256">
    <property type="component" value="Unassembled WGS sequence"/>
</dbReference>
<name>A0ABR2ZAE7_9AGAR</name>
<accession>A0ABR2ZAE7</accession>
<evidence type="ECO:0000313" key="3">
    <source>
        <dbReference type="Proteomes" id="UP001437256"/>
    </source>
</evidence>
<sequence length="136" mass="15174">MHSGNNLVSGVYQITNARTGRYLTTRNIKSDNQVLIGEDGEHASFRITEVGSRNFRIVERSTGLAIGTRDSGNLGDLTWQRSPFVWTISQVPGLAWNISASAENGYWFDNKDECHWVTLSEGSADNANHWFLILVS</sequence>
<keyword evidence="3" id="KW-1185">Reference proteome</keyword>
<dbReference type="EMBL" id="JBBXMP010000291">
    <property type="protein sequence ID" value="KAL0058641.1"/>
    <property type="molecule type" value="Genomic_DNA"/>
</dbReference>
<evidence type="ECO:0000313" key="2">
    <source>
        <dbReference type="EMBL" id="KAL0058641.1"/>
    </source>
</evidence>
<organism evidence="2 3">
    <name type="scientific">Marasmius tenuissimus</name>
    <dbReference type="NCBI Taxonomy" id="585030"/>
    <lineage>
        <taxon>Eukaryota</taxon>
        <taxon>Fungi</taxon>
        <taxon>Dikarya</taxon>
        <taxon>Basidiomycota</taxon>
        <taxon>Agaricomycotina</taxon>
        <taxon>Agaricomycetes</taxon>
        <taxon>Agaricomycetidae</taxon>
        <taxon>Agaricales</taxon>
        <taxon>Marasmiineae</taxon>
        <taxon>Marasmiaceae</taxon>
        <taxon>Marasmius</taxon>
    </lineage>
</organism>